<sequence length="315" mass="33323">MTQGSTQPERRPTRRRRRRGPGWVPDQHGAWAMLAVPLLVGIFLGGPAWVHVPLAVLWFVGYFAFFATGLWLKSRFKARWWPPVRAYGIATVVPAVAVLLVRPDLLAWVPLFLPLVAVSLWSSYRRSERSLLNDGATVLAACLMLPVAFAAGVDPVPGGWPGTAWLGGWPDAPLPDGVTGVAGIGWPQVGALFVLVLAYFAGTILYVKTLIRERGERSYLVASVVYHLAAGVVASAALAAAGLVWWPAGVLFAGLTVRAVWVPRTAAKPLQFGMGEVVASVLVAVVALVLPQTSEVAGSVASVALGTGTATAVVP</sequence>
<feature type="transmembrane region" description="Helical" evidence="2">
    <location>
        <begin position="244"/>
        <end position="261"/>
    </location>
</feature>
<comment type="caution">
    <text evidence="3">The sequence shown here is derived from an EMBL/GenBank/DDBJ whole genome shotgun (WGS) entry which is preliminary data.</text>
</comment>
<gene>
    <name evidence="3" type="ORF">H9640_18635</name>
</gene>
<evidence type="ECO:0000313" key="3">
    <source>
        <dbReference type="EMBL" id="MBD8000567.1"/>
    </source>
</evidence>
<keyword evidence="2" id="KW-0472">Membrane</keyword>
<dbReference type="EMBL" id="JACSQE010000020">
    <property type="protein sequence ID" value="MBD8000567.1"/>
    <property type="molecule type" value="Genomic_DNA"/>
</dbReference>
<name>A0ABR8V706_9CELL</name>
<feature type="transmembrane region" description="Helical" evidence="2">
    <location>
        <begin position="273"/>
        <end position="290"/>
    </location>
</feature>
<feature type="region of interest" description="Disordered" evidence="1">
    <location>
        <begin position="1"/>
        <end position="23"/>
    </location>
</feature>
<evidence type="ECO:0000256" key="1">
    <source>
        <dbReference type="SAM" id="MobiDB-lite"/>
    </source>
</evidence>
<keyword evidence="2" id="KW-0812">Transmembrane</keyword>
<keyword evidence="4" id="KW-1185">Reference proteome</keyword>
<evidence type="ECO:0000256" key="2">
    <source>
        <dbReference type="SAM" id="Phobius"/>
    </source>
</evidence>
<feature type="transmembrane region" description="Helical" evidence="2">
    <location>
        <begin position="84"/>
        <end position="101"/>
    </location>
</feature>
<keyword evidence="2" id="KW-1133">Transmembrane helix</keyword>
<accession>A0ABR8V706</accession>
<reference evidence="3 4" key="1">
    <citation type="submission" date="2020-08" db="EMBL/GenBank/DDBJ databases">
        <title>A Genomic Blueprint of the Chicken Gut Microbiome.</title>
        <authorList>
            <person name="Gilroy R."/>
            <person name="Ravi A."/>
            <person name="Getino M."/>
            <person name="Pursley I."/>
            <person name="Horton D.L."/>
            <person name="Alikhan N.-F."/>
            <person name="Baker D."/>
            <person name="Gharbi K."/>
            <person name="Hall N."/>
            <person name="Watson M."/>
            <person name="Adriaenssens E.M."/>
            <person name="Foster-Nyarko E."/>
            <person name="Jarju S."/>
            <person name="Secka A."/>
            <person name="Antonio M."/>
            <person name="Oren A."/>
            <person name="Chaudhuri R."/>
            <person name="La Ragione R.M."/>
            <person name="Hildebrand F."/>
            <person name="Pallen M.J."/>
        </authorList>
    </citation>
    <scope>NUCLEOTIDE SEQUENCE [LARGE SCALE GENOMIC DNA]</scope>
    <source>
        <strain evidence="3 4">Sa2CUA8</strain>
    </source>
</reference>
<dbReference type="RefSeq" id="WP_191792272.1">
    <property type="nucleotide sequence ID" value="NZ_JACSQE010000020.1"/>
</dbReference>
<dbReference type="InterPro" id="IPR025576">
    <property type="entry name" value="YwiC"/>
</dbReference>
<protein>
    <submittedName>
        <fullName evidence="3">YwiC-like family protein</fullName>
    </submittedName>
</protein>
<evidence type="ECO:0000313" key="4">
    <source>
        <dbReference type="Proteomes" id="UP000633601"/>
    </source>
</evidence>
<feature type="transmembrane region" description="Helical" evidence="2">
    <location>
        <begin position="184"/>
        <end position="207"/>
    </location>
</feature>
<organism evidence="3 4">
    <name type="scientific">Oerskovia gallyi</name>
    <dbReference type="NCBI Taxonomy" id="2762226"/>
    <lineage>
        <taxon>Bacteria</taxon>
        <taxon>Bacillati</taxon>
        <taxon>Actinomycetota</taxon>
        <taxon>Actinomycetes</taxon>
        <taxon>Micrococcales</taxon>
        <taxon>Cellulomonadaceae</taxon>
        <taxon>Oerskovia</taxon>
    </lineage>
</organism>
<dbReference type="Pfam" id="PF14256">
    <property type="entry name" value="YwiC"/>
    <property type="match status" value="1"/>
</dbReference>
<feature type="transmembrane region" description="Helical" evidence="2">
    <location>
        <begin position="21"/>
        <end position="44"/>
    </location>
</feature>
<proteinExistence type="predicted"/>
<dbReference type="Proteomes" id="UP000633601">
    <property type="component" value="Unassembled WGS sequence"/>
</dbReference>
<feature type="transmembrane region" description="Helical" evidence="2">
    <location>
        <begin position="219"/>
        <end position="238"/>
    </location>
</feature>
<feature type="transmembrane region" description="Helical" evidence="2">
    <location>
        <begin position="136"/>
        <end position="153"/>
    </location>
</feature>
<feature type="transmembrane region" description="Helical" evidence="2">
    <location>
        <begin position="107"/>
        <end position="124"/>
    </location>
</feature>
<feature type="transmembrane region" description="Helical" evidence="2">
    <location>
        <begin position="50"/>
        <end position="72"/>
    </location>
</feature>